<evidence type="ECO:0008006" key="3">
    <source>
        <dbReference type="Google" id="ProtNLM"/>
    </source>
</evidence>
<proteinExistence type="predicted"/>
<accession>A0A7W7KRI7</accession>
<dbReference type="Proteomes" id="UP000566995">
    <property type="component" value="Unassembled WGS sequence"/>
</dbReference>
<name>A0A7W7KRI7_PSENT</name>
<protein>
    <recommendedName>
        <fullName evidence="3">DUF2867 domain-containing protein</fullName>
    </recommendedName>
</protein>
<comment type="caution">
    <text evidence="1">The sequence shown here is derived from an EMBL/GenBank/DDBJ whole genome shotgun (WGS) entry which is preliminary data.</text>
</comment>
<evidence type="ECO:0000313" key="1">
    <source>
        <dbReference type="EMBL" id="MBB4867255.1"/>
    </source>
</evidence>
<gene>
    <name evidence="1" type="ORF">HNP46_006166</name>
</gene>
<dbReference type="EMBL" id="JACHLI010000037">
    <property type="protein sequence ID" value="MBB4867255.1"/>
    <property type="molecule type" value="Genomic_DNA"/>
</dbReference>
<reference evidence="1 2" key="1">
    <citation type="submission" date="2020-08" db="EMBL/GenBank/DDBJ databases">
        <title>Functional genomics of gut bacteria from endangered species of beetles.</title>
        <authorList>
            <person name="Carlos-Shanley C."/>
        </authorList>
    </citation>
    <scope>NUCLEOTIDE SEQUENCE [LARGE SCALE GENOMIC DNA]</scope>
    <source>
        <strain evidence="1 2">S00179</strain>
    </source>
</reference>
<sequence length="189" mass="21846">MLDHLLPQFQFAERHSLAMRATPAQVLEAVSQLSAEHDPLVQRFLQLREAPARLALRLGLRNALAERPRFGLQEFTLLGRDGDREIAYGLIGRFWRSDFGLRPCADGESFRRFAEPGTPRLVLHFSCEPGEREGEVHVHTTTRVHCPDRRSRLLFTPYWLAIRPVSGLIRRRLLRDIQRRVSEQPQLGH</sequence>
<dbReference type="RefSeq" id="WP_260403312.1">
    <property type="nucleotide sequence ID" value="NZ_JACHLI010000037.1"/>
</dbReference>
<dbReference type="AlphaFoldDB" id="A0A7W7KRI7"/>
<organism evidence="1 2">
    <name type="scientific">Pseudomonas nitroreducens</name>
    <dbReference type="NCBI Taxonomy" id="46680"/>
    <lineage>
        <taxon>Bacteria</taxon>
        <taxon>Pseudomonadati</taxon>
        <taxon>Pseudomonadota</taxon>
        <taxon>Gammaproteobacteria</taxon>
        <taxon>Pseudomonadales</taxon>
        <taxon>Pseudomonadaceae</taxon>
        <taxon>Pseudomonas</taxon>
    </lineage>
</organism>
<evidence type="ECO:0000313" key="2">
    <source>
        <dbReference type="Proteomes" id="UP000566995"/>
    </source>
</evidence>